<proteinExistence type="predicted"/>
<feature type="compositionally biased region" description="Acidic residues" evidence="6">
    <location>
        <begin position="213"/>
        <end position="228"/>
    </location>
</feature>
<dbReference type="PROSITE" id="PS50940">
    <property type="entry name" value="CHIT_BIND_II"/>
    <property type="match status" value="3"/>
</dbReference>
<feature type="domain" description="Chitin-binding type-2" evidence="8">
    <location>
        <begin position="92"/>
        <end position="148"/>
    </location>
</feature>
<evidence type="ECO:0000256" key="3">
    <source>
        <dbReference type="ARBA" id="ARBA00022737"/>
    </source>
</evidence>
<evidence type="ECO:0000259" key="8">
    <source>
        <dbReference type="PROSITE" id="PS50940"/>
    </source>
</evidence>
<keyword evidence="3" id="KW-0677">Repeat</keyword>
<evidence type="ECO:0000256" key="1">
    <source>
        <dbReference type="ARBA" id="ARBA00022669"/>
    </source>
</evidence>
<evidence type="ECO:0000256" key="6">
    <source>
        <dbReference type="SAM" id="MobiDB-lite"/>
    </source>
</evidence>
<keyword evidence="1" id="KW-0147">Chitin-binding</keyword>
<keyword evidence="10" id="KW-1185">Reference proteome</keyword>
<evidence type="ECO:0000256" key="7">
    <source>
        <dbReference type="SAM" id="SignalP"/>
    </source>
</evidence>
<dbReference type="Pfam" id="PF01607">
    <property type="entry name" value="CBM_14"/>
    <property type="match status" value="3"/>
</dbReference>
<feature type="chain" id="PRO_5041665570" description="Chitin-binding type-2 domain-containing protein" evidence="7">
    <location>
        <begin position="16"/>
        <end position="228"/>
    </location>
</feature>
<keyword evidence="4" id="KW-1015">Disulfide bond</keyword>
<comment type="caution">
    <text evidence="9">The sequence shown here is derived from an EMBL/GenBank/DDBJ whole genome shotgun (WGS) entry which is preliminary data.</text>
</comment>
<dbReference type="SMART" id="SM00494">
    <property type="entry name" value="ChtBD2"/>
    <property type="match status" value="3"/>
</dbReference>
<dbReference type="InterPro" id="IPR036508">
    <property type="entry name" value="Chitin-bd_dom_sf"/>
</dbReference>
<evidence type="ECO:0000313" key="10">
    <source>
        <dbReference type="Proteomes" id="UP001187531"/>
    </source>
</evidence>
<dbReference type="GO" id="GO:0008061">
    <property type="term" value="F:chitin binding"/>
    <property type="evidence" value="ECO:0007669"/>
    <property type="project" value="UniProtKB-KW"/>
</dbReference>
<sequence>MKPFICLFFATIAFAQEQPDPCQSKRKVAEDIKYCDRYYKCVGGAVVSKDCPNGLVFTGSIKGAKSLVDECDYPWRDDYCEGKQLANPPISTEHCDWLYGIFGHESSCTRYWTCWNGTATEQFCIGGLLYNEDTHACDWPQNVEGCQKHPLCREDPNGNVPLGKSCNRYWSCQGGYPRLQRCPATLVFDRETLRCVNPPTADCEAPPPTTAAPEEEEFEEEEEEEEEN</sequence>
<dbReference type="InterPro" id="IPR051940">
    <property type="entry name" value="Chitin_bind-dev_reg"/>
</dbReference>
<organism evidence="9 10">
    <name type="scientific">Artemia franciscana</name>
    <name type="common">Brine shrimp</name>
    <name type="synonym">Artemia sanfranciscana</name>
    <dbReference type="NCBI Taxonomy" id="6661"/>
    <lineage>
        <taxon>Eukaryota</taxon>
        <taxon>Metazoa</taxon>
        <taxon>Ecdysozoa</taxon>
        <taxon>Arthropoda</taxon>
        <taxon>Crustacea</taxon>
        <taxon>Branchiopoda</taxon>
        <taxon>Anostraca</taxon>
        <taxon>Artemiidae</taxon>
        <taxon>Artemia</taxon>
    </lineage>
</organism>
<dbReference type="PANTHER" id="PTHR23301:SF108">
    <property type="entry name" value="OBSTRACTOR D"/>
    <property type="match status" value="1"/>
</dbReference>
<dbReference type="PANTHER" id="PTHR23301">
    <property type="entry name" value="CHITIN BINDING PERITROPHIN-A"/>
    <property type="match status" value="1"/>
</dbReference>
<keyword evidence="2 7" id="KW-0732">Signal</keyword>
<dbReference type="EMBL" id="JAVRJZ010000020">
    <property type="protein sequence ID" value="KAK2705935.1"/>
    <property type="molecule type" value="Genomic_DNA"/>
</dbReference>
<evidence type="ECO:0000256" key="5">
    <source>
        <dbReference type="ARBA" id="ARBA00023180"/>
    </source>
</evidence>
<dbReference type="InterPro" id="IPR002557">
    <property type="entry name" value="Chitin-bd_dom"/>
</dbReference>
<feature type="domain" description="Chitin-binding type-2" evidence="8">
    <location>
        <begin position="149"/>
        <end position="205"/>
    </location>
</feature>
<dbReference type="Gene3D" id="2.170.140.10">
    <property type="entry name" value="Chitin binding domain"/>
    <property type="match status" value="3"/>
</dbReference>
<keyword evidence="5" id="KW-0325">Glycoprotein</keyword>
<evidence type="ECO:0000313" key="9">
    <source>
        <dbReference type="EMBL" id="KAK2705935.1"/>
    </source>
</evidence>
<evidence type="ECO:0000256" key="2">
    <source>
        <dbReference type="ARBA" id="ARBA00022729"/>
    </source>
</evidence>
<feature type="signal peptide" evidence="7">
    <location>
        <begin position="1"/>
        <end position="15"/>
    </location>
</feature>
<dbReference type="Proteomes" id="UP001187531">
    <property type="component" value="Unassembled WGS sequence"/>
</dbReference>
<gene>
    <name evidence="9" type="ORF">QYM36_016078</name>
</gene>
<name>A0AA88HBG4_ARTSF</name>
<dbReference type="GO" id="GO:0005576">
    <property type="term" value="C:extracellular region"/>
    <property type="evidence" value="ECO:0007669"/>
    <property type="project" value="InterPro"/>
</dbReference>
<accession>A0AA88HBG4</accession>
<protein>
    <recommendedName>
        <fullName evidence="8">Chitin-binding type-2 domain-containing protein</fullName>
    </recommendedName>
</protein>
<reference evidence="9" key="1">
    <citation type="submission" date="2023-07" db="EMBL/GenBank/DDBJ databases">
        <title>Chromosome-level genome assembly of Artemia franciscana.</title>
        <authorList>
            <person name="Jo E."/>
        </authorList>
    </citation>
    <scope>NUCLEOTIDE SEQUENCE</scope>
    <source>
        <tissue evidence="9">Whole body</tissue>
    </source>
</reference>
<evidence type="ECO:0000256" key="4">
    <source>
        <dbReference type="ARBA" id="ARBA00023157"/>
    </source>
</evidence>
<dbReference type="SUPFAM" id="SSF57625">
    <property type="entry name" value="Invertebrate chitin-binding proteins"/>
    <property type="match status" value="3"/>
</dbReference>
<dbReference type="AlphaFoldDB" id="A0AA88HBG4"/>
<feature type="region of interest" description="Disordered" evidence="6">
    <location>
        <begin position="198"/>
        <end position="228"/>
    </location>
</feature>
<feature type="domain" description="Chitin-binding type-2" evidence="8">
    <location>
        <begin position="19"/>
        <end position="82"/>
    </location>
</feature>